<keyword evidence="3" id="KW-1003">Cell membrane</keyword>
<keyword evidence="2" id="KW-0813">Transport</keyword>
<feature type="transmembrane region" description="Helical" evidence="10">
    <location>
        <begin position="294"/>
        <end position="318"/>
    </location>
</feature>
<evidence type="ECO:0000256" key="3">
    <source>
        <dbReference type="ARBA" id="ARBA00022475"/>
    </source>
</evidence>
<feature type="transmembrane region" description="Helical" evidence="10">
    <location>
        <begin position="128"/>
        <end position="146"/>
    </location>
</feature>
<evidence type="ECO:0000256" key="10">
    <source>
        <dbReference type="SAM" id="Phobius"/>
    </source>
</evidence>
<protein>
    <recommendedName>
        <fullName evidence="8">Autoinducer 2 import system permease protein LsrD</fullName>
    </recommendedName>
</protein>
<evidence type="ECO:0000256" key="4">
    <source>
        <dbReference type="ARBA" id="ARBA00022519"/>
    </source>
</evidence>
<dbReference type="PANTHER" id="PTHR32196:SF71">
    <property type="entry name" value="AUTOINDUCER 2 IMPORT SYSTEM PERMEASE PROTEIN LSRD"/>
    <property type="match status" value="1"/>
</dbReference>
<proteinExistence type="predicted"/>
<organism evidence="11 12">
    <name type="scientific">Actinoallomurus liliacearum</name>
    <dbReference type="NCBI Taxonomy" id="1080073"/>
    <lineage>
        <taxon>Bacteria</taxon>
        <taxon>Bacillati</taxon>
        <taxon>Actinomycetota</taxon>
        <taxon>Actinomycetes</taxon>
        <taxon>Streptosporangiales</taxon>
        <taxon>Thermomonosporaceae</taxon>
        <taxon>Actinoallomurus</taxon>
    </lineage>
</organism>
<comment type="caution">
    <text evidence="11">The sequence shown here is derived from an EMBL/GenBank/DDBJ whole genome shotgun (WGS) entry which is preliminary data.</text>
</comment>
<dbReference type="EMBL" id="BAABHJ010000022">
    <property type="protein sequence ID" value="GAA4613035.1"/>
    <property type="molecule type" value="Genomic_DNA"/>
</dbReference>
<feature type="transmembrane region" description="Helical" evidence="10">
    <location>
        <begin position="153"/>
        <end position="174"/>
    </location>
</feature>
<evidence type="ECO:0000256" key="2">
    <source>
        <dbReference type="ARBA" id="ARBA00022448"/>
    </source>
</evidence>
<dbReference type="Pfam" id="PF02653">
    <property type="entry name" value="BPD_transp_2"/>
    <property type="match status" value="1"/>
</dbReference>
<feature type="transmembrane region" description="Helical" evidence="10">
    <location>
        <begin position="210"/>
        <end position="228"/>
    </location>
</feature>
<feature type="transmembrane region" description="Helical" evidence="10">
    <location>
        <begin position="78"/>
        <end position="95"/>
    </location>
</feature>
<keyword evidence="4" id="KW-0997">Cell inner membrane</keyword>
<reference evidence="12" key="1">
    <citation type="journal article" date="2019" name="Int. J. Syst. Evol. Microbiol.">
        <title>The Global Catalogue of Microorganisms (GCM) 10K type strain sequencing project: providing services to taxonomists for standard genome sequencing and annotation.</title>
        <authorList>
            <consortium name="The Broad Institute Genomics Platform"/>
            <consortium name="The Broad Institute Genome Sequencing Center for Infectious Disease"/>
            <person name="Wu L."/>
            <person name="Ma J."/>
        </authorList>
    </citation>
    <scope>NUCLEOTIDE SEQUENCE [LARGE SCALE GENOMIC DNA]</scope>
    <source>
        <strain evidence="12">JCM 17938</strain>
    </source>
</reference>
<name>A0ABP8TSS0_9ACTN</name>
<evidence type="ECO:0000256" key="8">
    <source>
        <dbReference type="ARBA" id="ARBA00039381"/>
    </source>
</evidence>
<feature type="transmembrane region" description="Helical" evidence="10">
    <location>
        <begin position="256"/>
        <end position="274"/>
    </location>
</feature>
<gene>
    <name evidence="11" type="ORF">GCM10023195_56250</name>
</gene>
<accession>A0ABP8TSS0</accession>
<dbReference type="CDD" id="cd06579">
    <property type="entry name" value="TM_PBP1_transp_AraH_like"/>
    <property type="match status" value="1"/>
</dbReference>
<evidence type="ECO:0000256" key="1">
    <source>
        <dbReference type="ARBA" id="ARBA00004651"/>
    </source>
</evidence>
<sequence>MNRLGRAGNAPPPSSDAQASGPAPDPAPPAGRVGRMPVWANPRIGLLAVLVVLIVLFTSLRPTFLDTRLTLVPLQSDVSVYLVVGLSQLAVLSLGHMNMAVPRIAAISAFAAGLLYDKTGAPLPLDLLAGLATGAALGALAGLVIARTGVNSFVVTLAMDFALVGLVSLLYSHFTQGVAFARQPAGMASLGADTMADYCTGDVCGPPIPLLVPFAVVALLVVGLVFRWSRIGREILMTGSNQKAAELSGIPVQARIIQAHALSGALAAFAGFLLAAENGAFSASVGGQFLLPSFLAPVLGGTLLAGGAVSVLGTLLGAGITQVIYKGLNLLQFQINQLQLYIGLVLLAALSLDRARHVLAERRGVRA</sequence>
<evidence type="ECO:0000256" key="7">
    <source>
        <dbReference type="ARBA" id="ARBA00023136"/>
    </source>
</evidence>
<evidence type="ECO:0000313" key="12">
    <source>
        <dbReference type="Proteomes" id="UP001500212"/>
    </source>
</evidence>
<evidence type="ECO:0000256" key="5">
    <source>
        <dbReference type="ARBA" id="ARBA00022692"/>
    </source>
</evidence>
<keyword evidence="6 10" id="KW-1133">Transmembrane helix</keyword>
<keyword evidence="5 10" id="KW-0812">Transmembrane</keyword>
<comment type="subcellular location">
    <subcellularLocation>
        <location evidence="1">Cell membrane</location>
        <topology evidence="1">Multi-pass membrane protein</topology>
    </subcellularLocation>
</comment>
<keyword evidence="7 10" id="KW-0472">Membrane</keyword>
<dbReference type="RefSeq" id="WP_345360832.1">
    <property type="nucleotide sequence ID" value="NZ_BAABHJ010000022.1"/>
</dbReference>
<evidence type="ECO:0000256" key="6">
    <source>
        <dbReference type="ARBA" id="ARBA00022989"/>
    </source>
</evidence>
<dbReference type="Proteomes" id="UP001500212">
    <property type="component" value="Unassembled WGS sequence"/>
</dbReference>
<feature type="region of interest" description="Disordered" evidence="9">
    <location>
        <begin position="1"/>
        <end position="30"/>
    </location>
</feature>
<evidence type="ECO:0000256" key="9">
    <source>
        <dbReference type="SAM" id="MobiDB-lite"/>
    </source>
</evidence>
<dbReference type="PANTHER" id="PTHR32196">
    <property type="entry name" value="ABC TRANSPORTER PERMEASE PROTEIN YPHD-RELATED-RELATED"/>
    <property type="match status" value="1"/>
</dbReference>
<dbReference type="InterPro" id="IPR001851">
    <property type="entry name" value="ABC_transp_permease"/>
</dbReference>
<feature type="transmembrane region" description="Helical" evidence="10">
    <location>
        <begin position="40"/>
        <end position="58"/>
    </location>
</feature>
<evidence type="ECO:0000313" key="11">
    <source>
        <dbReference type="EMBL" id="GAA4613035.1"/>
    </source>
</evidence>
<keyword evidence="12" id="KW-1185">Reference proteome</keyword>